<evidence type="ECO:0000313" key="3">
    <source>
        <dbReference type="Proteomes" id="UP000032633"/>
    </source>
</evidence>
<keyword evidence="1" id="KW-0472">Membrane</keyword>
<feature type="transmembrane region" description="Helical" evidence="1">
    <location>
        <begin position="22"/>
        <end position="43"/>
    </location>
</feature>
<sequence length="327" mass="37133">MDSGTHFVVGLGLAGLATVDPVVYNSPVVFSAVLIGTVVGSQAPDFDSFLRLKSNAAYIRNHRGITHSLPAIVIWTVLITAALQIGFRGLPWLHVGGWVLLAVLVHIFSDLFNTYGTQAARPFSQQWIAWNIIHIFDPVIFTTHVMALLLWAFDFADPRIIFPVLYGFTALYYVWRTFEHRRQSAALLKADAEAADGEEYLLIPTVSLFDWNVVKRMKDGSFRVGDFRGGKLKWADFASCSDHPAVEISKRDVSIQAFLHFTSYASAEVLEHSWGYEVRWADVRYRRRKQYPMVGVLVMDSDYKTLGSYVGWLSDERLQKRLRMNTY</sequence>
<dbReference type="InterPro" id="IPR053170">
    <property type="entry name" value="Transcription_regulator"/>
</dbReference>
<reference evidence="3" key="2">
    <citation type="submission" date="2015-03" db="EMBL/GenBank/DDBJ databases">
        <title>Genome sequence of Paenibacillus beijingensis strain DSM 24997T.</title>
        <authorList>
            <person name="Kwak Y."/>
            <person name="Shin J.-H."/>
        </authorList>
    </citation>
    <scope>NUCLEOTIDE SEQUENCE [LARGE SCALE GENOMIC DNA]</scope>
    <source>
        <strain evidence="3">DSM 24997</strain>
    </source>
</reference>
<dbReference type="Pfam" id="PF04307">
    <property type="entry name" value="YdjM"/>
    <property type="match status" value="1"/>
</dbReference>
<dbReference type="KEGG" id="pbj:VN24_15730"/>
<proteinExistence type="predicted"/>
<accession>A0A0D5NKG5</accession>
<feature type="transmembrane region" description="Helical" evidence="1">
    <location>
        <begin position="127"/>
        <end position="153"/>
    </location>
</feature>
<dbReference type="HOGENOM" id="CLU_067817_2_0_9"/>
<protein>
    <submittedName>
        <fullName evidence="2">Hydrolase</fullName>
    </submittedName>
</protein>
<dbReference type="RefSeq" id="WP_045671164.1">
    <property type="nucleotide sequence ID" value="NZ_CP011058.1"/>
</dbReference>
<dbReference type="PANTHER" id="PTHR40031:SF1">
    <property type="entry name" value="MEMBRANE-BOUND METAL-DEPENDENT HYDROLASE"/>
    <property type="match status" value="1"/>
</dbReference>
<dbReference type="PATRIC" id="fig|1126833.4.peg.3443"/>
<reference evidence="2 3" key="1">
    <citation type="journal article" date="2015" name="J. Biotechnol.">
        <title>Complete genome sequence of Paenibacillus beijingensis 7188(T) (=DSM 24997(T)), a novel rhizobacterium from jujube garden soil.</title>
        <authorList>
            <person name="Kwak Y."/>
            <person name="Shin J.H."/>
        </authorList>
    </citation>
    <scope>NUCLEOTIDE SEQUENCE [LARGE SCALE GENOMIC DNA]</scope>
    <source>
        <strain evidence="2 3">DSM 24997</strain>
    </source>
</reference>
<dbReference type="EMBL" id="CP011058">
    <property type="protein sequence ID" value="AJY75736.1"/>
    <property type="molecule type" value="Genomic_DNA"/>
</dbReference>
<evidence type="ECO:0000313" key="2">
    <source>
        <dbReference type="EMBL" id="AJY75736.1"/>
    </source>
</evidence>
<keyword evidence="3" id="KW-1185">Reference proteome</keyword>
<name>A0A0D5NKG5_9BACL</name>
<keyword evidence="1" id="KW-0812">Transmembrane</keyword>
<dbReference type="InterPro" id="IPR007404">
    <property type="entry name" value="YdjM-like"/>
</dbReference>
<feature type="transmembrane region" description="Helical" evidence="1">
    <location>
        <begin position="92"/>
        <end position="115"/>
    </location>
</feature>
<gene>
    <name evidence="2" type="ORF">VN24_15730</name>
</gene>
<dbReference type="AlphaFoldDB" id="A0A0D5NKG5"/>
<evidence type="ECO:0000256" key="1">
    <source>
        <dbReference type="SAM" id="Phobius"/>
    </source>
</evidence>
<dbReference type="OrthoDB" id="110250at2"/>
<dbReference type="Proteomes" id="UP000032633">
    <property type="component" value="Chromosome"/>
</dbReference>
<feature type="transmembrane region" description="Helical" evidence="1">
    <location>
        <begin position="159"/>
        <end position="175"/>
    </location>
</feature>
<keyword evidence="2" id="KW-0378">Hydrolase</keyword>
<dbReference type="GO" id="GO:0016787">
    <property type="term" value="F:hydrolase activity"/>
    <property type="evidence" value="ECO:0007669"/>
    <property type="project" value="UniProtKB-KW"/>
</dbReference>
<keyword evidence="1" id="KW-1133">Transmembrane helix</keyword>
<feature type="transmembrane region" description="Helical" evidence="1">
    <location>
        <begin position="64"/>
        <end position="86"/>
    </location>
</feature>
<dbReference type="PANTHER" id="PTHR40031">
    <property type="entry name" value="HYPOTHETICAL MEMBRANE SPANNING PROTEIN"/>
    <property type="match status" value="1"/>
</dbReference>
<organism evidence="2 3">
    <name type="scientific">Paenibacillus beijingensis</name>
    <dbReference type="NCBI Taxonomy" id="1126833"/>
    <lineage>
        <taxon>Bacteria</taxon>
        <taxon>Bacillati</taxon>
        <taxon>Bacillota</taxon>
        <taxon>Bacilli</taxon>
        <taxon>Bacillales</taxon>
        <taxon>Paenibacillaceae</taxon>
        <taxon>Paenibacillus</taxon>
    </lineage>
</organism>
<dbReference type="STRING" id="1126833.VN24_15730"/>